<dbReference type="InterPro" id="IPR008964">
    <property type="entry name" value="Invasin/intimin_cell_adhesion"/>
</dbReference>
<dbReference type="InterPro" id="IPR003343">
    <property type="entry name" value="Big_2"/>
</dbReference>
<feature type="signal peptide" evidence="1">
    <location>
        <begin position="1"/>
        <end position="26"/>
    </location>
</feature>
<dbReference type="Gene3D" id="2.60.40.1080">
    <property type="match status" value="8"/>
</dbReference>
<feature type="domain" description="BIG2" evidence="2">
    <location>
        <begin position="1122"/>
        <end position="1204"/>
    </location>
</feature>
<feature type="domain" description="BIG2" evidence="2">
    <location>
        <begin position="763"/>
        <end position="840"/>
    </location>
</feature>
<evidence type="ECO:0000313" key="3">
    <source>
        <dbReference type="EMBL" id="MCU6767116.1"/>
    </source>
</evidence>
<accession>A0ABT2TZM0</accession>
<organism evidence="3 4">
    <name type="scientific">Blautia ammoniilytica</name>
    <dbReference type="NCBI Taxonomy" id="2981782"/>
    <lineage>
        <taxon>Bacteria</taxon>
        <taxon>Bacillati</taxon>
        <taxon>Bacillota</taxon>
        <taxon>Clostridia</taxon>
        <taxon>Lachnospirales</taxon>
        <taxon>Lachnospiraceae</taxon>
        <taxon>Blautia</taxon>
    </lineage>
</organism>
<keyword evidence="4" id="KW-1185">Reference proteome</keyword>
<feature type="domain" description="BIG2" evidence="2">
    <location>
        <begin position="570"/>
        <end position="653"/>
    </location>
</feature>
<dbReference type="SUPFAM" id="SSF49373">
    <property type="entry name" value="Invasin/intimin cell-adhesion fragments"/>
    <property type="match status" value="8"/>
</dbReference>
<dbReference type="EMBL" id="JAOQJL010000052">
    <property type="protein sequence ID" value="MCU6767116.1"/>
    <property type="molecule type" value="Genomic_DNA"/>
</dbReference>
<evidence type="ECO:0000313" key="4">
    <source>
        <dbReference type="Proteomes" id="UP001652409"/>
    </source>
</evidence>
<dbReference type="Proteomes" id="UP001652409">
    <property type="component" value="Unassembled WGS sequence"/>
</dbReference>
<evidence type="ECO:0000259" key="2">
    <source>
        <dbReference type="SMART" id="SM00635"/>
    </source>
</evidence>
<feature type="domain" description="BIG2" evidence="2">
    <location>
        <begin position="303"/>
        <end position="373"/>
    </location>
</feature>
<gene>
    <name evidence="3" type="ORF">OCV61_17240</name>
</gene>
<dbReference type="RefSeq" id="WP_158422802.1">
    <property type="nucleotide sequence ID" value="NZ_JAOQJL010000052.1"/>
</dbReference>
<name>A0ABT2TZM0_9FIRM</name>
<keyword evidence="1" id="KW-0732">Signal</keyword>
<feature type="domain" description="BIG2" evidence="2">
    <location>
        <begin position="1215"/>
        <end position="1290"/>
    </location>
</feature>
<dbReference type="Pfam" id="PF02368">
    <property type="entry name" value="Big_2"/>
    <property type="match status" value="2"/>
</dbReference>
<sequence>MANKKKIPARALACLLSTAMVPGSLPMDVLTVYGAEAEEFSDGKTSEADITPLDADAVDDAVETADFTSGSEVTADVVSEEASVDVQSADPNFNYTLSETDKTLKVGDTGSVSGTAVLGSSVVVPTAISYASSNSAVVAVDPSTGFYECKAEGTAAVTATVEYTDNSTYNPKTYRVVKTLNITVTKDAEPQLTVTVKQPTVSVELDAKADAIAVYDLKSNVTVENAETNGVQYSIIDAATGKTPDDSAATVGQKNGLATFKKAGKYVVTVLALGNGQAKTEKVIFDVTKKTAAADDFTYEINELQRTHTVGESGSAAGTALLGNQAVMAGVEYSSSDDKVVKVDNKGAYQCVGAGTATITVTATYDDPDTGKKYQKKVNLAITVKDIEPAKPELIASQTDVSLELDAIDGATAKYNLRSILSVENGDFSNVTYESSDASNADVAADGTATFKKAGEYKVRAYIGSSSVTINFHITKKGVPAPIITANQTDVSLELDSADDAEVSYNLKSILSVENGLFANVKYESSDETNAKVELNGTATFKKAGEYTVRAYIESSSVTINFHITKKGVAAPTITANQTDVDIELGATETERVYNLKSILNLTDAEWTDVDIQSSDATNAEINSTDGTVKVKEAGEYTVKATVTTKGGSQSVTVNFHVTREAAAKPAITAKQKEVNITLASGKTVTYNLKANFTLSNLDWTDVDIQSSDATNAAVNPTEGTVTFSKVGYYTVTAVEKTSAATSDIIIFHVTSAVQEAGASISGGQNVQLSEIGDAFNADKTLTVMDFDGTKLEHGSAGVVWTSDNEAVATVTDGVIVAVSQGTAVITATLPNGNYTTYTVTVAPAQISTEISTFNVDLNDKNLDPEDYVIAPLLTVKNAKMDDVVYSDFNENIIKVGVEGHVSFMGATGTTYVRAQIKNTDAYVIITFNVTNSATPDPITINYAPNALQNIEVKEGQAYEKNLRDFIEVKQGSAFTDLTNVTWSSNDDSVAKVDNGVVTGVKAGTAVITATTVDGYYVTFTVTVKNAMKLNATQTAFAVDLKDNKTVDLNTYLNITNPETKPGTTDEYTLNDVTYTTSTDEIAEVTGGKVTFKKTGLAEVKADLNGQTVTFTFIIKDTTAPLPVEINFKANAESTVEVAEGKVFDENLRDRVELTNGGDTRDITWTSLDESIASVSNGMVRGVKAGETTVIASTKDGYYVTFKVTVVAEPKMEVSQTEFDIDRAEQTSLDLKAYLKLLNTTTDQLDTDVTYTASADEIASVGPDGVVTFNGTGTTNVKAEYKGQVITFTFHITDSTTPDPVKIDYTATAEKSIEVTEGEAYPTSLVDYIELTKGGAPADITSVTWSSNDDSVAKVDGGVVTGLKPGTAVITATTVDGYYVTFTVKVNPKALANVALKVPGTNVINLTLDSAVNASKDLSELVESTTVPTADVKGFTWSSDNTDVAVAANGTVKAVNPRALKKSDSKKELGFFSYFHYNRNIRRER</sequence>
<feature type="domain" description="BIG2" evidence="2">
    <location>
        <begin position="1309"/>
        <end position="1384"/>
    </location>
</feature>
<evidence type="ECO:0000256" key="1">
    <source>
        <dbReference type="SAM" id="SignalP"/>
    </source>
</evidence>
<dbReference type="SMART" id="SM00635">
    <property type="entry name" value="BID_2"/>
    <property type="match status" value="7"/>
</dbReference>
<feature type="chain" id="PRO_5045052715" evidence="1">
    <location>
        <begin position="27"/>
        <end position="1485"/>
    </location>
</feature>
<comment type="caution">
    <text evidence="3">The sequence shown here is derived from an EMBL/GenBank/DDBJ whole genome shotgun (WGS) entry which is preliminary data.</text>
</comment>
<reference evidence="3 4" key="1">
    <citation type="journal article" date="2021" name="ISME Commun">
        <title>Automated analysis of genomic sequences facilitates high-throughput and comprehensive description of bacteria.</title>
        <authorList>
            <person name="Hitch T.C.A."/>
        </authorList>
    </citation>
    <scope>NUCLEOTIDE SEQUENCE [LARGE SCALE GENOMIC DNA]</scope>
    <source>
        <strain evidence="3 4">Sanger_23</strain>
    </source>
</reference>
<feature type="non-terminal residue" evidence="3">
    <location>
        <position position="1485"/>
    </location>
</feature>
<proteinExistence type="predicted"/>
<protein>
    <submittedName>
        <fullName evidence="3">Ig-like domain-containing protein</fullName>
    </submittedName>
</protein>
<feature type="domain" description="BIG2" evidence="2">
    <location>
        <begin position="947"/>
        <end position="1022"/>
    </location>
</feature>